<evidence type="ECO:0000313" key="1">
    <source>
        <dbReference type="EMBL" id="AOX00912.1"/>
    </source>
</evidence>
<dbReference type="InterPro" id="IPR026411">
    <property type="entry name" value="Cyanosort_A_assoc"/>
</dbReference>
<dbReference type="STRING" id="1458985.BJP34_16975"/>
<proteinExistence type="predicted"/>
<accession>A0A1D8TTC8</accession>
<dbReference type="OrthoDB" id="582709at2"/>
<dbReference type="Proteomes" id="UP000177870">
    <property type="component" value="Chromosome"/>
</dbReference>
<name>A0A1D8TTC8_9CYAN</name>
<evidence type="ECO:0000313" key="2">
    <source>
        <dbReference type="Proteomes" id="UP000177870"/>
    </source>
</evidence>
<organism evidence="1 2">
    <name type="scientific">Moorena producens PAL-8-15-08-1</name>
    <dbReference type="NCBI Taxonomy" id="1458985"/>
    <lineage>
        <taxon>Bacteria</taxon>
        <taxon>Bacillati</taxon>
        <taxon>Cyanobacteriota</taxon>
        <taxon>Cyanophyceae</taxon>
        <taxon>Coleofasciculales</taxon>
        <taxon>Coleofasciculaceae</taxon>
        <taxon>Moorena</taxon>
    </lineage>
</organism>
<dbReference type="KEGG" id="mpro:BJP34_16975"/>
<gene>
    <name evidence="1" type="ORF">BJP34_16975</name>
</gene>
<dbReference type="AlphaFoldDB" id="A0A1D8TTC8"/>
<sequence length="223" mass="26111">MLDWKSLRIWLLAFLFGATLSVMGKVIWYPTTSARPITPFEFPATVPLPEWQPLESQGLTGQTAVDKTLQAGKHYRYIQNDLPLDIKMRYLVQSGGDINKFLQKYIGIEPASQELIVSRQQKKIGFHRLFVYQERAYLSSCINPRGGSTVTSYQFKKNRDIYDVRSRRLLLWLLGQVKLQDNRCLWAHLSIPLENSSPEAAYQVLENVWPDWYDWWYLHFPKP</sequence>
<protein>
    <submittedName>
        <fullName evidence="1">Cyanoexosortase A system-associated protein</fullName>
    </submittedName>
</protein>
<dbReference type="EMBL" id="CP017599">
    <property type="protein sequence ID" value="AOX00912.1"/>
    <property type="molecule type" value="Genomic_DNA"/>
</dbReference>
<reference evidence="2" key="1">
    <citation type="submission" date="2016-10" db="EMBL/GenBank/DDBJ databases">
        <title>Comparative genomics uncovers the prolific and rare metabolic potential of the cyanobacterial genus Moorea.</title>
        <authorList>
            <person name="Leao T."/>
            <person name="Castelao G."/>
            <person name="Korobeynikov A."/>
            <person name="Monroe E.A."/>
            <person name="Podell S."/>
            <person name="Glukhov E."/>
            <person name="Allen E."/>
            <person name="Gerwick W.H."/>
            <person name="Gerwick L."/>
        </authorList>
    </citation>
    <scope>NUCLEOTIDE SEQUENCE [LARGE SCALE GENOMIC DNA]</scope>
    <source>
        <strain evidence="2">PAL-8-15-08-1</strain>
    </source>
</reference>
<dbReference type="NCBIfam" id="TIGR04153">
    <property type="entry name" value="cyanosortA_assc"/>
    <property type="match status" value="1"/>
</dbReference>